<proteinExistence type="predicted"/>
<evidence type="ECO:0000313" key="2">
    <source>
        <dbReference type="Proteomes" id="UP001055286"/>
    </source>
</evidence>
<keyword evidence="2" id="KW-1185">Reference proteome</keyword>
<comment type="caution">
    <text evidence="1">The sequence shown here is derived from an EMBL/GenBank/DDBJ whole genome shotgun (WGS) entry which is preliminary data.</text>
</comment>
<sequence length="168" mass="18606">MISCMDDTVTTTVASLIGLPCWGVERGQGSILSFEFGSPRLFVRDPHVSTSSSARLRESAARRVVKPVGEWNLFAFCCHWRVSSSGEVLADDDSPPARIEAAAQAMDGRTLIAFALEAASRQAVFSFDLGASLTTWPCASEDDEQWSLDLPGERVLTYRRPRQPRRRR</sequence>
<gene>
    <name evidence="1" type="ORF">MPEAHAMD_2942</name>
</gene>
<evidence type="ECO:0000313" key="1">
    <source>
        <dbReference type="EMBL" id="GJD62783.1"/>
    </source>
</evidence>
<name>A0AA37M4T6_9HYPH</name>
<dbReference type="Proteomes" id="UP001055286">
    <property type="component" value="Unassembled WGS sequence"/>
</dbReference>
<protein>
    <submittedName>
        <fullName evidence="1">Uncharacterized protein</fullName>
    </submittedName>
</protein>
<accession>A0AA37M4T6</accession>
<reference evidence="1" key="1">
    <citation type="journal article" date="2016" name="Front. Microbiol.">
        <title>Genome Sequence of the Piezophilic, Mesophilic Sulfate-Reducing Bacterium Desulfovibrio indicus J2T.</title>
        <authorList>
            <person name="Cao J."/>
            <person name="Maignien L."/>
            <person name="Shao Z."/>
            <person name="Alain K."/>
            <person name="Jebbar M."/>
        </authorList>
    </citation>
    <scope>NUCLEOTIDE SEQUENCE</scope>
    <source>
        <strain evidence="1">JCM 32048</strain>
    </source>
</reference>
<reference evidence="1" key="2">
    <citation type="submission" date="2021-08" db="EMBL/GenBank/DDBJ databases">
        <authorList>
            <person name="Tani A."/>
            <person name="Ola A."/>
            <person name="Ogura Y."/>
            <person name="Katsura K."/>
            <person name="Hayashi T."/>
        </authorList>
    </citation>
    <scope>NUCLEOTIDE SEQUENCE</scope>
    <source>
        <strain evidence="1">JCM 32048</strain>
    </source>
</reference>
<dbReference type="EMBL" id="BPQJ01000012">
    <property type="protein sequence ID" value="GJD62783.1"/>
    <property type="molecule type" value="Genomic_DNA"/>
</dbReference>
<organism evidence="1 2">
    <name type="scientific">Methylobacterium frigidaeris</name>
    <dbReference type="NCBI Taxonomy" id="2038277"/>
    <lineage>
        <taxon>Bacteria</taxon>
        <taxon>Pseudomonadati</taxon>
        <taxon>Pseudomonadota</taxon>
        <taxon>Alphaproteobacteria</taxon>
        <taxon>Hyphomicrobiales</taxon>
        <taxon>Methylobacteriaceae</taxon>
        <taxon>Methylobacterium</taxon>
    </lineage>
</organism>
<dbReference type="AlphaFoldDB" id="A0AA37M4T6"/>